<dbReference type="Pfam" id="PF02518">
    <property type="entry name" value="HATPase_c"/>
    <property type="match status" value="1"/>
</dbReference>
<dbReference type="Pfam" id="PF01590">
    <property type="entry name" value="GAF"/>
    <property type="match status" value="1"/>
</dbReference>
<accession>A0AAW4LA75</accession>
<dbReference type="InterPro" id="IPR003594">
    <property type="entry name" value="HATPase_dom"/>
</dbReference>
<dbReference type="EC" id="2.7.13.3" evidence="2"/>
<evidence type="ECO:0000256" key="1">
    <source>
        <dbReference type="ARBA" id="ARBA00000085"/>
    </source>
</evidence>
<dbReference type="PANTHER" id="PTHR45569:SF1">
    <property type="entry name" value="SENSOR PROTEIN KDPD"/>
    <property type="match status" value="1"/>
</dbReference>
<sequence length="541" mass="61670">MNLQCCWHNVTISPGDCPYIEPGEEDLLVSHERRVIEKCSNCPRFISELEGMKSAGEPLAPILKILTVELVDLRVRLESMDGFLNSKTREIRFLHELSTVLQTSMDLDEVLSVAMTAITAGKGFGMNRAFLLMCDKDQNYLRGYLGVGPRSYEEAWHIWQEVEQTNLTLKEMAQFFRENKLFSEKVKFQDILERLSVPLEDQTHILTRSLHEKRPILVVEAFNNPLVSREFAEILNVDSFLVMPLISGNRKIGVLIADNFITQRAITHQDIQSIETFAFPVAFALVRASLYEQLHEEVDKLTLANRKLQEQQELIVKMEKMALVGRITSSIAHSIRNPLMVIGGFARSLLKSIEVDDPKKEYLSSIIQEARQLEDVLVEILNYSDSLYPVKDQWDLNQLLEDSCRDLQPKFAAVDCSCRFELAEDLPTVLIDYKQISYCVRTLLVTALENRSPGGELLVCSRWWDHVVMLEIYDQNGSLPEDVWETMATPFSSTQELGVAGVVGLPICRTILEKSGNSLEIERSQGGGMRYIIRLHLQKEE</sequence>
<dbReference type="Gene3D" id="1.10.287.130">
    <property type="match status" value="1"/>
</dbReference>
<keyword evidence="3" id="KW-0175">Coiled coil</keyword>
<protein>
    <recommendedName>
        <fullName evidence="2">histidine kinase</fullName>
        <ecNumber evidence="2">2.7.13.3</ecNumber>
    </recommendedName>
</protein>
<dbReference type="InterPro" id="IPR052023">
    <property type="entry name" value="Histidine_kinase_KdpD"/>
</dbReference>
<comment type="caution">
    <text evidence="5">The sequence shown here is derived from an EMBL/GenBank/DDBJ whole genome shotgun (WGS) entry which is preliminary data.</text>
</comment>
<feature type="domain" description="Histidine kinase" evidence="4">
    <location>
        <begin position="330"/>
        <end position="539"/>
    </location>
</feature>
<evidence type="ECO:0000259" key="4">
    <source>
        <dbReference type="PROSITE" id="PS50109"/>
    </source>
</evidence>
<dbReference type="PROSITE" id="PS50109">
    <property type="entry name" value="HIS_KIN"/>
    <property type="match status" value="1"/>
</dbReference>
<keyword evidence="6" id="KW-1185">Reference proteome</keyword>
<dbReference type="Proteomes" id="UP000811899">
    <property type="component" value="Unassembled WGS sequence"/>
</dbReference>
<dbReference type="Gene3D" id="3.30.450.40">
    <property type="match status" value="1"/>
</dbReference>
<dbReference type="InterPro" id="IPR003661">
    <property type="entry name" value="HisK_dim/P_dom"/>
</dbReference>
<dbReference type="SUPFAM" id="SSF47384">
    <property type="entry name" value="Homodimeric domain of signal transducing histidine kinase"/>
    <property type="match status" value="1"/>
</dbReference>
<evidence type="ECO:0000256" key="3">
    <source>
        <dbReference type="SAM" id="Coils"/>
    </source>
</evidence>
<dbReference type="InterPro" id="IPR036097">
    <property type="entry name" value="HisK_dim/P_sf"/>
</dbReference>
<proteinExistence type="predicted"/>
<dbReference type="InterPro" id="IPR036890">
    <property type="entry name" value="HATPase_C_sf"/>
</dbReference>
<dbReference type="SMART" id="SM00065">
    <property type="entry name" value="GAF"/>
    <property type="match status" value="1"/>
</dbReference>
<dbReference type="EMBL" id="JAHCVJ010000005">
    <property type="protein sequence ID" value="MBT0665226.1"/>
    <property type="molecule type" value="Genomic_DNA"/>
</dbReference>
<dbReference type="PANTHER" id="PTHR45569">
    <property type="entry name" value="SENSOR PROTEIN KDPD"/>
    <property type="match status" value="1"/>
</dbReference>
<dbReference type="Gene3D" id="3.30.565.10">
    <property type="entry name" value="Histidine kinase-like ATPase, C-terminal domain"/>
    <property type="match status" value="1"/>
</dbReference>
<reference evidence="5 6" key="1">
    <citation type="submission" date="2021-05" db="EMBL/GenBank/DDBJ databases">
        <title>The draft genome of Geobacter pelophilus DSM 12255.</title>
        <authorList>
            <person name="Xu Z."/>
            <person name="Masuda Y."/>
            <person name="Itoh H."/>
            <person name="Senoo K."/>
        </authorList>
    </citation>
    <scope>NUCLEOTIDE SEQUENCE [LARGE SCALE GENOMIC DNA]</scope>
    <source>
        <strain evidence="5 6">DSM 12255</strain>
    </source>
</reference>
<evidence type="ECO:0000313" key="6">
    <source>
        <dbReference type="Proteomes" id="UP000811899"/>
    </source>
</evidence>
<dbReference type="InterPro" id="IPR003018">
    <property type="entry name" value="GAF"/>
</dbReference>
<dbReference type="SUPFAM" id="SSF55874">
    <property type="entry name" value="ATPase domain of HSP90 chaperone/DNA topoisomerase II/histidine kinase"/>
    <property type="match status" value="1"/>
</dbReference>
<dbReference type="AlphaFoldDB" id="A0AAW4LA75"/>
<feature type="coiled-coil region" evidence="3">
    <location>
        <begin position="291"/>
        <end position="321"/>
    </location>
</feature>
<dbReference type="SMART" id="SM00388">
    <property type="entry name" value="HisKA"/>
    <property type="match status" value="1"/>
</dbReference>
<evidence type="ECO:0000256" key="2">
    <source>
        <dbReference type="ARBA" id="ARBA00012438"/>
    </source>
</evidence>
<dbReference type="SUPFAM" id="SSF55781">
    <property type="entry name" value="GAF domain-like"/>
    <property type="match status" value="1"/>
</dbReference>
<keyword evidence="5" id="KW-0808">Transferase</keyword>
<gene>
    <name evidence="5" type="ORF">KI809_13040</name>
</gene>
<dbReference type="GO" id="GO:0000155">
    <property type="term" value="F:phosphorelay sensor kinase activity"/>
    <property type="evidence" value="ECO:0007669"/>
    <property type="project" value="InterPro"/>
</dbReference>
<dbReference type="InterPro" id="IPR029016">
    <property type="entry name" value="GAF-like_dom_sf"/>
</dbReference>
<dbReference type="CDD" id="cd00082">
    <property type="entry name" value="HisKA"/>
    <property type="match status" value="1"/>
</dbReference>
<evidence type="ECO:0000313" key="5">
    <source>
        <dbReference type="EMBL" id="MBT0665226.1"/>
    </source>
</evidence>
<dbReference type="RefSeq" id="WP_214172000.1">
    <property type="nucleotide sequence ID" value="NZ_JAHCVJ010000005.1"/>
</dbReference>
<name>A0AAW4LA75_9BACT</name>
<dbReference type="InterPro" id="IPR005467">
    <property type="entry name" value="His_kinase_dom"/>
</dbReference>
<organism evidence="5 6">
    <name type="scientific">Geoanaerobacter pelophilus</name>
    <dbReference type="NCBI Taxonomy" id="60036"/>
    <lineage>
        <taxon>Bacteria</taxon>
        <taxon>Pseudomonadati</taxon>
        <taxon>Thermodesulfobacteriota</taxon>
        <taxon>Desulfuromonadia</taxon>
        <taxon>Geobacterales</taxon>
        <taxon>Geobacteraceae</taxon>
        <taxon>Geoanaerobacter</taxon>
    </lineage>
</organism>
<comment type="catalytic activity">
    <reaction evidence="1">
        <text>ATP + protein L-histidine = ADP + protein N-phospho-L-histidine.</text>
        <dbReference type="EC" id="2.7.13.3"/>
    </reaction>
</comment>
<dbReference type="GO" id="GO:0005886">
    <property type="term" value="C:plasma membrane"/>
    <property type="evidence" value="ECO:0007669"/>
    <property type="project" value="TreeGrafter"/>
</dbReference>
<dbReference type="Pfam" id="PF00512">
    <property type="entry name" value="HisKA"/>
    <property type="match status" value="1"/>
</dbReference>
<keyword evidence="5" id="KW-0418">Kinase</keyword>